<dbReference type="EMBL" id="JABXXV010000010">
    <property type="protein sequence ID" value="NVN48141.1"/>
    <property type="molecule type" value="Genomic_DNA"/>
</dbReference>
<organism evidence="2 3">
    <name type="scientific">Asaia spathodeae</name>
    <dbReference type="NCBI Taxonomy" id="657016"/>
    <lineage>
        <taxon>Bacteria</taxon>
        <taxon>Pseudomonadati</taxon>
        <taxon>Pseudomonadota</taxon>
        <taxon>Alphaproteobacteria</taxon>
        <taxon>Acetobacterales</taxon>
        <taxon>Acetobacteraceae</taxon>
        <taxon>Asaia</taxon>
    </lineage>
</organism>
<gene>
    <name evidence="2" type="ORF">HW542_15180</name>
</gene>
<evidence type="ECO:0000256" key="1">
    <source>
        <dbReference type="SAM" id="MobiDB-lite"/>
    </source>
</evidence>
<name>A0ABX2P873_9PROT</name>
<keyword evidence="3" id="KW-1185">Reference proteome</keyword>
<protein>
    <submittedName>
        <fullName evidence="2">Uncharacterized protein</fullName>
    </submittedName>
</protein>
<comment type="caution">
    <text evidence="2">The sequence shown here is derived from an EMBL/GenBank/DDBJ whole genome shotgun (WGS) entry which is preliminary data.</text>
</comment>
<proteinExistence type="predicted"/>
<evidence type="ECO:0000313" key="2">
    <source>
        <dbReference type="EMBL" id="NVN48141.1"/>
    </source>
</evidence>
<reference evidence="2 3" key="1">
    <citation type="submission" date="2020-06" db="EMBL/GenBank/DDBJ databases">
        <title>Synonyms of Asaia species.</title>
        <authorList>
            <person name="Sombolestani A."/>
        </authorList>
    </citation>
    <scope>NUCLEOTIDE SEQUENCE [LARGE SCALE GENOMIC DNA]</scope>
    <source>
        <strain evidence="2 3">LMG 27047</strain>
    </source>
</reference>
<dbReference type="RefSeq" id="WP_267312087.1">
    <property type="nucleotide sequence ID" value="NZ_JABXXU010000010.1"/>
</dbReference>
<feature type="compositionally biased region" description="Basic and acidic residues" evidence="1">
    <location>
        <begin position="207"/>
        <end position="219"/>
    </location>
</feature>
<sequence length="235" mass="26586">MIGTLSEWKASPFYKPAKPQRRLWTLRDEEVVARLYPTPMPSRDIAKQLDRSIGSLRAKARQLGVRRPSRVNASAVARPSPTSSPDLFVNYVSPIERIKSLFQTRGSRLSWSNDGIDMLADLWKRGFAASLIADLIGTTPGAIQERAGRAGLPARYGLTLIETNEKHDPLDYPIHPVIDAQIIPRIDKRTGKRWFVQPKDKRRFHHSRETRMRNARIADNEVDMGSEYSDASGVN</sequence>
<accession>A0ABX2P873</accession>
<evidence type="ECO:0000313" key="3">
    <source>
        <dbReference type="Proteomes" id="UP001516351"/>
    </source>
</evidence>
<feature type="region of interest" description="Disordered" evidence="1">
    <location>
        <begin position="205"/>
        <end position="235"/>
    </location>
</feature>
<dbReference type="Proteomes" id="UP001516351">
    <property type="component" value="Unassembled WGS sequence"/>
</dbReference>